<dbReference type="Proteomes" id="UP000001520">
    <property type="component" value="Chromosome"/>
</dbReference>
<accession>D3P8R4</accession>
<reference evidence="1 2" key="1">
    <citation type="journal article" date="2010" name="DNA Res.">
        <title>Bacterial lifestyle in a deep-sea hydrothermal vent chimney revealed by the genome sequence of the thermophilic bacterium Deferribacter desulfuricans SSM1.</title>
        <authorList>
            <person name="Takaki Y."/>
            <person name="Shimamura S."/>
            <person name="Nakagawa S."/>
            <person name="Fukuhara Y."/>
            <person name="Horikawa H."/>
            <person name="Ankai A."/>
            <person name="Harada T."/>
            <person name="Hosoyama A."/>
            <person name="Oguchi A."/>
            <person name="Fukui S."/>
            <person name="Fujita N."/>
            <person name="Takami H."/>
            <person name="Takai K."/>
        </authorList>
    </citation>
    <scope>NUCLEOTIDE SEQUENCE [LARGE SCALE GENOMIC DNA]</scope>
    <source>
        <strain evidence="2">DSM 14783 / JCM 11476 / NBRC 101012 / SSM1</strain>
    </source>
</reference>
<dbReference type="EMBL" id="AP011529">
    <property type="protein sequence ID" value="BAI81104.1"/>
    <property type="molecule type" value="Genomic_DNA"/>
</dbReference>
<dbReference type="KEGG" id="ddf:DEFDS_1648"/>
<sequence length="185" mass="21397">MNDIELIKKINNFFLHNIRTQLAIIVSGTELLDFEQEFLDIKDSINFSSFLIDCYDAILGVLLDSFDGKYFNENFKVFSLGEKVKKLAEVFNNFKSNNVFIDVKIIEDGNAECNLIVVKNLLSIIIAEAIKYQENKLLIEIKKKSVFIHSDVKDIPEVLFDINKIMENYGVLLYKSKECLEVRIK</sequence>
<name>D3P8R4_DEFDS</name>
<dbReference type="RefSeq" id="WP_013008350.1">
    <property type="nucleotide sequence ID" value="NC_013939.1"/>
</dbReference>
<organism evidence="1 2">
    <name type="scientific">Deferribacter desulfuricans (strain DSM 14783 / JCM 11476 / NBRC 101012 / SSM1)</name>
    <dbReference type="NCBI Taxonomy" id="639282"/>
    <lineage>
        <taxon>Bacteria</taxon>
        <taxon>Pseudomonadati</taxon>
        <taxon>Deferribacterota</taxon>
        <taxon>Deferribacteres</taxon>
        <taxon>Deferribacterales</taxon>
        <taxon>Deferribacteraceae</taxon>
        <taxon>Deferribacter</taxon>
    </lineage>
</organism>
<evidence type="ECO:0000313" key="1">
    <source>
        <dbReference type="EMBL" id="BAI81104.1"/>
    </source>
</evidence>
<protein>
    <submittedName>
        <fullName evidence="1">Uncharacterized protein</fullName>
    </submittedName>
</protein>
<dbReference type="AlphaFoldDB" id="D3P8R4"/>
<proteinExistence type="predicted"/>
<dbReference type="OrthoDB" id="9850624at2"/>
<keyword evidence="2" id="KW-1185">Reference proteome</keyword>
<evidence type="ECO:0000313" key="2">
    <source>
        <dbReference type="Proteomes" id="UP000001520"/>
    </source>
</evidence>
<dbReference type="HOGENOM" id="CLU_1459033_0_0_0"/>
<gene>
    <name evidence="1" type="ordered locus">DEFDS_1648</name>
</gene>
<dbReference type="STRING" id="639282.DEFDS_1648"/>